<dbReference type="GO" id="GO:0051302">
    <property type="term" value="P:regulation of cell division"/>
    <property type="evidence" value="ECO:0007669"/>
    <property type="project" value="TreeGrafter"/>
</dbReference>
<evidence type="ECO:0000256" key="3">
    <source>
        <dbReference type="ARBA" id="ARBA00022741"/>
    </source>
</evidence>
<evidence type="ECO:0000256" key="2">
    <source>
        <dbReference type="ARBA" id="ARBA00022695"/>
    </source>
</evidence>
<comment type="catalytic activity">
    <reaction evidence="6">
        <text>L-threonyl-[protein] + ATP = 3-O-(5'-adenylyl)-L-threonyl-[protein] + diphosphate</text>
        <dbReference type="Rhea" id="RHEA:54292"/>
        <dbReference type="Rhea" id="RHEA-COMP:11060"/>
        <dbReference type="Rhea" id="RHEA-COMP:13847"/>
        <dbReference type="ChEBI" id="CHEBI:30013"/>
        <dbReference type="ChEBI" id="CHEBI:30616"/>
        <dbReference type="ChEBI" id="CHEBI:33019"/>
        <dbReference type="ChEBI" id="CHEBI:138113"/>
        <dbReference type="EC" id="2.7.7.108"/>
    </reaction>
</comment>
<comment type="catalytic activity">
    <reaction evidence="7">
        <text>L-tyrosyl-[protein] + ATP = O-(5'-adenylyl)-L-tyrosyl-[protein] + diphosphate</text>
        <dbReference type="Rhea" id="RHEA:54288"/>
        <dbReference type="Rhea" id="RHEA-COMP:10136"/>
        <dbReference type="Rhea" id="RHEA-COMP:13846"/>
        <dbReference type="ChEBI" id="CHEBI:30616"/>
        <dbReference type="ChEBI" id="CHEBI:33019"/>
        <dbReference type="ChEBI" id="CHEBI:46858"/>
        <dbReference type="ChEBI" id="CHEBI:83624"/>
        <dbReference type="EC" id="2.7.7.108"/>
    </reaction>
</comment>
<dbReference type="Gene3D" id="1.10.3290.10">
    <property type="entry name" value="Fido-like domain"/>
    <property type="match status" value="1"/>
</dbReference>
<dbReference type="InterPro" id="IPR003812">
    <property type="entry name" value="Fido"/>
</dbReference>
<keyword evidence="2" id="KW-0548">Nucleotidyltransferase</keyword>
<gene>
    <name evidence="9" type="ORF">CRU91_12035</name>
</gene>
<dbReference type="Proteomes" id="UP000252669">
    <property type="component" value="Unassembled WGS sequence"/>
</dbReference>
<dbReference type="Pfam" id="PF02661">
    <property type="entry name" value="Fic"/>
    <property type="match status" value="1"/>
</dbReference>
<dbReference type="PANTHER" id="PTHR39560:SF1">
    <property type="entry name" value="PROTEIN ADENYLYLTRANSFERASE FIC-RELATED"/>
    <property type="match status" value="1"/>
</dbReference>
<evidence type="ECO:0000313" key="9">
    <source>
        <dbReference type="EMBL" id="RBQ27911.1"/>
    </source>
</evidence>
<evidence type="ECO:0000256" key="1">
    <source>
        <dbReference type="ARBA" id="ARBA00022679"/>
    </source>
</evidence>
<proteinExistence type="predicted"/>
<dbReference type="PROSITE" id="PS51459">
    <property type="entry name" value="FIDO"/>
    <property type="match status" value="1"/>
</dbReference>
<keyword evidence="10" id="KW-1185">Reference proteome</keyword>
<dbReference type="EC" id="2.7.7.108" evidence="5"/>
<protein>
    <recommendedName>
        <fullName evidence="5">protein adenylyltransferase</fullName>
        <ecNumber evidence="5">2.7.7.108</ecNumber>
    </recommendedName>
</protein>
<dbReference type="SUPFAM" id="SSF140931">
    <property type="entry name" value="Fic-like"/>
    <property type="match status" value="1"/>
</dbReference>
<organism evidence="9 10">
    <name type="scientific">Aliarcobacter vitoriensis</name>
    <dbReference type="NCBI Taxonomy" id="2011099"/>
    <lineage>
        <taxon>Bacteria</taxon>
        <taxon>Pseudomonadati</taxon>
        <taxon>Campylobacterota</taxon>
        <taxon>Epsilonproteobacteria</taxon>
        <taxon>Campylobacterales</taxon>
        <taxon>Arcobacteraceae</taxon>
        <taxon>Aliarcobacter</taxon>
    </lineage>
</organism>
<keyword evidence="3" id="KW-0547">Nucleotide-binding</keyword>
<feature type="domain" description="Fido" evidence="8">
    <location>
        <begin position="1"/>
        <end position="67"/>
    </location>
</feature>
<evidence type="ECO:0000259" key="8">
    <source>
        <dbReference type="PROSITE" id="PS51459"/>
    </source>
</evidence>
<sequence length="67" mass="7703">MFSMLAKDKYLVGLPYDNFLPTLADYYCDINVLHPFREGNGRAQRLLFEHIAINCGYNIKFSGITRG</sequence>
<dbReference type="EMBL" id="PDKB01000042">
    <property type="protein sequence ID" value="RBQ27911.1"/>
    <property type="molecule type" value="Genomic_DNA"/>
</dbReference>
<keyword evidence="1" id="KW-0808">Transferase</keyword>
<evidence type="ECO:0000256" key="5">
    <source>
        <dbReference type="ARBA" id="ARBA00034531"/>
    </source>
</evidence>
<evidence type="ECO:0000313" key="10">
    <source>
        <dbReference type="Proteomes" id="UP000252669"/>
    </source>
</evidence>
<dbReference type="PANTHER" id="PTHR39560">
    <property type="entry name" value="PROTEIN ADENYLYLTRANSFERASE FIC-RELATED"/>
    <property type="match status" value="1"/>
</dbReference>
<accession>A0A366MNP1</accession>
<dbReference type="GO" id="GO:0005524">
    <property type="term" value="F:ATP binding"/>
    <property type="evidence" value="ECO:0007669"/>
    <property type="project" value="UniProtKB-KW"/>
</dbReference>
<reference evidence="9 10" key="1">
    <citation type="submission" date="2017-10" db="EMBL/GenBank/DDBJ databases">
        <title>Genomics of the genus Arcobacter.</title>
        <authorList>
            <person name="Perez-Cataluna A."/>
            <person name="Figueras M.J."/>
        </authorList>
    </citation>
    <scope>NUCLEOTIDE SEQUENCE [LARGE SCALE GENOMIC DNA]</scope>
    <source>
        <strain evidence="9 10">CECT 9230</strain>
    </source>
</reference>
<dbReference type="InterPro" id="IPR036597">
    <property type="entry name" value="Fido-like_dom_sf"/>
</dbReference>
<evidence type="ECO:0000256" key="4">
    <source>
        <dbReference type="ARBA" id="ARBA00022840"/>
    </source>
</evidence>
<dbReference type="AlphaFoldDB" id="A0A366MNP1"/>
<evidence type="ECO:0000256" key="6">
    <source>
        <dbReference type="ARBA" id="ARBA00047939"/>
    </source>
</evidence>
<name>A0A366MNP1_9BACT</name>
<comment type="caution">
    <text evidence="9">The sequence shown here is derived from an EMBL/GenBank/DDBJ whole genome shotgun (WGS) entry which is preliminary data.</text>
</comment>
<evidence type="ECO:0000256" key="7">
    <source>
        <dbReference type="ARBA" id="ARBA00048696"/>
    </source>
</evidence>
<dbReference type="OrthoDB" id="9813719at2"/>
<dbReference type="GO" id="GO:0070733">
    <property type="term" value="F:AMPylase activity"/>
    <property type="evidence" value="ECO:0007669"/>
    <property type="project" value="UniProtKB-EC"/>
</dbReference>
<keyword evidence="4" id="KW-0067">ATP-binding</keyword>